<gene>
    <name evidence="1" type="ORF">Nepgr_018259</name>
</gene>
<sequence>MDPCPFVRITVGNLALKFPAVSKHPPESSIIPAYNCKIKFNDTNPQVACVPLIPRDANIPDNCHQLQSVSACFNLSKSDLERLVDESKRRKKPPCLQIEVYGVDEVGRRGFKSCGLCSGKFLGRVSIPLDLNRSETRTSALHNGWLVIGKKKRNKKNGWKDAQLHVSAKSELDPRFVFHFVGDPECSPQVVQVQGNFRQPVFSCKFCFRNSGDWNLRSSSSLSEPSTSRSWLSSFKCVKEQATKERKGWSITIHDLSGSPVAAASMVTPFVPLPGSDRVSRSNPGAWLILRPSDGTWKPWGRLEAWRERGRGGSDSLGYRFELLPDAALMAVASAGVTLSSGTISTKTGGKFSIDIRTYNSPISSPNSSFDFGSWSGSGSSLESGSGWLPQLMCRGFVMSSTVGGERREGSRPEVEVGVQHVTCTEDAAVFVALAAAMDLSMDACKLFSHKLRKELRQQGGESVV</sequence>
<dbReference type="Proteomes" id="UP001279734">
    <property type="component" value="Unassembled WGS sequence"/>
</dbReference>
<name>A0AAD3SRY0_NEPGR</name>
<evidence type="ECO:0000313" key="2">
    <source>
        <dbReference type="Proteomes" id="UP001279734"/>
    </source>
</evidence>
<protein>
    <submittedName>
        <fullName evidence="1">Uncharacterized protein</fullName>
    </submittedName>
</protein>
<organism evidence="1 2">
    <name type="scientific">Nepenthes gracilis</name>
    <name type="common">Slender pitcher plant</name>
    <dbReference type="NCBI Taxonomy" id="150966"/>
    <lineage>
        <taxon>Eukaryota</taxon>
        <taxon>Viridiplantae</taxon>
        <taxon>Streptophyta</taxon>
        <taxon>Embryophyta</taxon>
        <taxon>Tracheophyta</taxon>
        <taxon>Spermatophyta</taxon>
        <taxon>Magnoliopsida</taxon>
        <taxon>eudicotyledons</taxon>
        <taxon>Gunneridae</taxon>
        <taxon>Pentapetalae</taxon>
        <taxon>Caryophyllales</taxon>
        <taxon>Nepenthaceae</taxon>
        <taxon>Nepenthes</taxon>
    </lineage>
</organism>
<dbReference type="InterPro" id="IPR010410">
    <property type="entry name" value="DUF1005"/>
</dbReference>
<accession>A0AAD3SRY0</accession>
<comment type="caution">
    <text evidence="1">The sequence shown here is derived from an EMBL/GenBank/DDBJ whole genome shotgun (WGS) entry which is preliminary data.</text>
</comment>
<dbReference type="PANTHER" id="PTHR31317">
    <property type="entry name" value="OS08G0163500 PROTEIN"/>
    <property type="match status" value="1"/>
</dbReference>
<proteinExistence type="predicted"/>
<dbReference type="AlphaFoldDB" id="A0AAD3SRY0"/>
<dbReference type="Pfam" id="PF06219">
    <property type="entry name" value="DUF1005"/>
    <property type="match status" value="1"/>
</dbReference>
<reference evidence="1" key="1">
    <citation type="submission" date="2023-05" db="EMBL/GenBank/DDBJ databases">
        <title>Nepenthes gracilis genome sequencing.</title>
        <authorList>
            <person name="Fukushima K."/>
        </authorList>
    </citation>
    <scope>NUCLEOTIDE SEQUENCE</scope>
    <source>
        <strain evidence="1">SING2019-196</strain>
    </source>
</reference>
<dbReference type="PANTHER" id="PTHR31317:SF21">
    <property type="entry name" value="FORMIN-LIKE PROTEIN 18"/>
    <property type="match status" value="1"/>
</dbReference>
<dbReference type="EMBL" id="BSYO01000016">
    <property type="protein sequence ID" value="GMH16418.1"/>
    <property type="molecule type" value="Genomic_DNA"/>
</dbReference>
<keyword evidence="2" id="KW-1185">Reference proteome</keyword>
<evidence type="ECO:0000313" key="1">
    <source>
        <dbReference type="EMBL" id="GMH16418.1"/>
    </source>
</evidence>